<proteinExistence type="predicted"/>
<gene>
    <name evidence="1" type="ORF">BXY80_1020</name>
</gene>
<organism evidence="1 2">
    <name type="scientific">Ichthyenterobacterium magnum</name>
    <dbReference type="NCBI Taxonomy" id="1230530"/>
    <lineage>
        <taxon>Bacteria</taxon>
        <taxon>Pseudomonadati</taxon>
        <taxon>Bacteroidota</taxon>
        <taxon>Flavobacteriia</taxon>
        <taxon>Flavobacteriales</taxon>
        <taxon>Flavobacteriaceae</taxon>
        <taxon>Ichthyenterobacterium</taxon>
    </lineage>
</organism>
<keyword evidence="2" id="KW-1185">Reference proteome</keyword>
<evidence type="ECO:0000313" key="2">
    <source>
        <dbReference type="Proteomes" id="UP000284892"/>
    </source>
</evidence>
<dbReference type="EMBL" id="RAQJ01000001">
    <property type="protein sequence ID" value="RKE98925.1"/>
    <property type="molecule type" value="Genomic_DNA"/>
</dbReference>
<dbReference type="AlphaFoldDB" id="A0A420DXH4"/>
<name>A0A420DXH4_9FLAO</name>
<dbReference type="Proteomes" id="UP000284892">
    <property type="component" value="Unassembled WGS sequence"/>
</dbReference>
<evidence type="ECO:0000313" key="1">
    <source>
        <dbReference type="EMBL" id="RKE98925.1"/>
    </source>
</evidence>
<reference evidence="1 2" key="1">
    <citation type="submission" date="2018-09" db="EMBL/GenBank/DDBJ databases">
        <title>Genomic Encyclopedia of Archaeal and Bacterial Type Strains, Phase II (KMG-II): from individual species to whole genera.</title>
        <authorList>
            <person name="Goeker M."/>
        </authorList>
    </citation>
    <scope>NUCLEOTIDE SEQUENCE [LARGE SCALE GENOMIC DNA]</scope>
    <source>
        <strain evidence="1 2">DSM 26283</strain>
    </source>
</reference>
<protein>
    <submittedName>
        <fullName evidence="1">Uncharacterized protein</fullName>
    </submittedName>
</protein>
<sequence length="56" mass="6458">MRKKILGAIVIFFVTLAILLMIDDISNTTNSQLRENVQMYDTNEEPELATVDREED</sequence>
<dbReference type="RefSeq" id="WP_162843267.1">
    <property type="nucleotide sequence ID" value="NZ_RAQJ01000001.1"/>
</dbReference>
<accession>A0A420DXH4</accession>
<comment type="caution">
    <text evidence="1">The sequence shown here is derived from an EMBL/GenBank/DDBJ whole genome shotgun (WGS) entry which is preliminary data.</text>
</comment>